<reference evidence="1" key="2">
    <citation type="journal article" date="2015" name="Data Brief">
        <title>Shoot transcriptome of the giant reed, Arundo donax.</title>
        <authorList>
            <person name="Barrero R.A."/>
            <person name="Guerrero F.D."/>
            <person name="Moolhuijzen P."/>
            <person name="Goolsby J.A."/>
            <person name="Tidwell J."/>
            <person name="Bellgard S.E."/>
            <person name="Bellgard M.I."/>
        </authorList>
    </citation>
    <scope>NUCLEOTIDE SEQUENCE</scope>
    <source>
        <tissue evidence="1">Shoot tissue taken approximately 20 cm above the soil surface</tissue>
    </source>
</reference>
<name>A0A0A9E389_ARUDO</name>
<sequence>MCRQMKLVKHSKLAKWQKGECMSTCSSLVGGSMVSGCLMKTILAKFH</sequence>
<dbReference type="AlphaFoldDB" id="A0A0A9E389"/>
<dbReference type="EMBL" id="GBRH01202666">
    <property type="protein sequence ID" value="JAD95229.1"/>
    <property type="molecule type" value="Transcribed_RNA"/>
</dbReference>
<proteinExistence type="predicted"/>
<reference evidence="1" key="1">
    <citation type="submission" date="2014-09" db="EMBL/GenBank/DDBJ databases">
        <authorList>
            <person name="Magalhaes I.L.F."/>
            <person name="Oliveira U."/>
            <person name="Santos F.R."/>
            <person name="Vidigal T.H.D.A."/>
            <person name="Brescovit A.D."/>
            <person name="Santos A.J."/>
        </authorList>
    </citation>
    <scope>NUCLEOTIDE SEQUENCE</scope>
    <source>
        <tissue evidence="1">Shoot tissue taken approximately 20 cm above the soil surface</tissue>
    </source>
</reference>
<organism evidence="1">
    <name type="scientific">Arundo donax</name>
    <name type="common">Giant reed</name>
    <name type="synonym">Donax arundinaceus</name>
    <dbReference type="NCBI Taxonomy" id="35708"/>
    <lineage>
        <taxon>Eukaryota</taxon>
        <taxon>Viridiplantae</taxon>
        <taxon>Streptophyta</taxon>
        <taxon>Embryophyta</taxon>
        <taxon>Tracheophyta</taxon>
        <taxon>Spermatophyta</taxon>
        <taxon>Magnoliopsida</taxon>
        <taxon>Liliopsida</taxon>
        <taxon>Poales</taxon>
        <taxon>Poaceae</taxon>
        <taxon>PACMAD clade</taxon>
        <taxon>Arundinoideae</taxon>
        <taxon>Arundineae</taxon>
        <taxon>Arundo</taxon>
    </lineage>
</organism>
<accession>A0A0A9E389</accession>
<protein>
    <submittedName>
        <fullName evidence="1">Uncharacterized protein</fullName>
    </submittedName>
</protein>
<evidence type="ECO:0000313" key="1">
    <source>
        <dbReference type="EMBL" id="JAD95229.1"/>
    </source>
</evidence>